<dbReference type="AlphaFoldDB" id="A0A1H7ZDW5"/>
<proteinExistence type="predicted"/>
<dbReference type="EMBL" id="FOBS01000022">
    <property type="protein sequence ID" value="SEM55718.1"/>
    <property type="molecule type" value="Genomic_DNA"/>
</dbReference>
<feature type="domain" description="HTH luxR-type" evidence="1">
    <location>
        <begin position="299"/>
        <end position="364"/>
    </location>
</feature>
<dbReference type="OrthoDB" id="505470at2"/>
<dbReference type="GO" id="GO:0006355">
    <property type="term" value="P:regulation of DNA-templated transcription"/>
    <property type="evidence" value="ECO:0007669"/>
    <property type="project" value="InterPro"/>
</dbReference>
<evidence type="ECO:0000259" key="1">
    <source>
        <dbReference type="PROSITE" id="PS50043"/>
    </source>
</evidence>
<dbReference type="STRING" id="43775.SAMN04489760_1226"/>
<dbReference type="Pfam" id="PF00196">
    <property type="entry name" value="GerE"/>
    <property type="match status" value="1"/>
</dbReference>
<dbReference type="InterPro" id="IPR036388">
    <property type="entry name" value="WH-like_DNA-bd_sf"/>
</dbReference>
<dbReference type="Gene3D" id="1.10.10.10">
    <property type="entry name" value="Winged helix-like DNA-binding domain superfamily/Winged helix DNA-binding domain"/>
    <property type="match status" value="1"/>
</dbReference>
<dbReference type="InterPro" id="IPR000792">
    <property type="entry name" value="Tscrpt_reg_LuxR_C"/>
</dbReference>
<sequence>MIMKVENKTKVQFIKDSEKMRQRITEVKTTEGLQKSSNQENELWYMSILSPEDNSGKIELAEILDVPTVQVVMDNFYELAHIPMSIIDLKGKVLAGVGWQDICVKFHRIHPETCKNCIESDTKLTAGISAGESKLYKCKNKMWDAATPIMMCNEHVGNVFCGQFFFDDEPIDYEMFRSQARKYGFPEEGYIAALESVPRLSRKKLDMGMAFCEKVAQMFSQLSYSRITLARSLAKRDILLNSLQAQEDLGDRFLDNIKIQVLPYLEKLKKTSLDEVQKDLIKTTESHLDKISSPFVQKLSSRYLNLTKTELQIAVLVKEGKTSKEIAHILNSKKRVIEFHRENIRAKLGLKNKKGSLVTLLQSFS</sequence>
<reference evidence="2 3" key="1">
    <citation type="submission" date="2016-10" db="EMBL/GenBank/DDBJ databases">
        <authorList>
            <person name="de Groot N.N."/>
        </authorList>
    </citation>
    <scope>NUCLEOTIDE SEQUENCE [LARGE SCALE GENOMIC DNA]</scope>
    <source>
        <strain evidence="2 3">DSM 8423</strain>
    </source>
</reference>
<name>A0A1H7ZDW5_9BACT</name>
<accession>A0A1H7ZDW5</accession>
<gene>
    <name evidence="2" type="ORF">SAMN04489760_1226</name>
</gene>
<dbReference type="InterPro" id="IPR016032">
    <property type="entry name" value="Sig_transdc_resp-reg_C-effctor"/>
</dbReference>
<dbReference type="SUPFAM" id="SSF46894">
    <property type="entry name" value="C-terminal effector domain of the bipartite response regulators"/>
    <property type="match status" value="1"/>
</dbReference>
<dbReference type="GO" id="GO:0003677">
    <property type="term" value="F:DNA binding"/>
    <property type="evidence" value="ECO:0007669"/>
    <property type="project" value="InterPro"/>
</dbReference>
<dbReference type="CDD" id="cd06170">
    <property type="entry name" value="LuxR_C_like"/>
    <property type="match status" value="1"/>
</dbReference>
<organism evidence="2 3">
    <name type="scientific">Syntrophus gentianae</name>
    <dbReference type="NCBI Taxonomy" id="43775"/>
    <lineage>
        <taxon>Bacteria</taxon>
        <taxon>Pseudomonadati</taxon>
        <taxon>Thermodesulfobacteriota</taxon>
        <taxon>Syntrophia</taxon>
        <taxon>Syntrophales</taxon>
        <taxon>Syntrophaceae</taxon>
        <taxon>Syntrophus</taxon>
    </lineage>
</organism>
<evidence type="ECO:0000313" key="2">
    <source>
        <dbReference type="EMBL" id="SEM55718.1"/>
    </source>
</evidence>
<dbReference type="PROSITE" id="PS50043">
    <property type="entry name" value="HTH_LUXR_2"/>
    <property type="match status" value="1"/>
</dbReference>
<dbReference type="PRINTS" id="PR00038">
    <property type="entry name" value="HTHLUXR"/>
</dbReference>
<dbReference type="SMART" id="SM00421">
    <property type="entry name" value="HTH_LUXR"/>
    <property type="match status" value="1"/>
</dbReference>
<evidence type="ECO:0000313" key="3">
    <source>
        <dbReference type="Proteomes" id="UP000198744"/>
    </source>
</evidence>
<protein>
    <submittedName>
        <fullName evidence="2">Ligand-binding sensor domain-containing protein</fullName>
    </submittedName>
</protein>
<keyword evidence="3" id="KW-1185">Reference proteome</keyword>
<dbReference type="Proteomes" id="UP000198744">
    <property type="component" value="Unassembled WGS sequence"/>
</dbReference>
<dbReference type="Pfam" id="PF10114">
    <property type="entry name" value="PocR"/>
    <property type="match status" value="1"/>
</dbReference>
<dbReference type="InterPro" id="IPR018771">
    <property type="entry name" value="PocR_dom"/>
</dbReference>